<accession>A0A7J9FKT1</accession>
<gene>
    <name evidence="2" type="ORF">Gotri_026309</name>
</gene>
<feature type="non-terminal residue" evidence="2">
    <location>
        <position position="1"/>
    </location>
</feature>
<sequence length="315" mass="36912">QNNLQELKEIWAQWDDEVKQLFYRNYGDLPFLFDINVDEHLFRALAQFWNSACSCFTFGEVDMVPTVEEYTVLLLCPRIQVDKVYSRAANVLTFTKKLTKITRMSEQWVTARIKQKGENKCIPWKSLQDQILAHPDTKKKVDVFALSIYGLVIFPRALGHIDEAVTNLFDQLDRRVTPVPAILVETFRSLSACQRTGEGRFIGYAQLLLVWFHSQFWKVDKVSYQVFSENYSPLKELAATPRRDDITRERLMAILQNLQDEDVEWKASWIVPDKILYRCGNFDWVPLLGIWEAVGYTLLLVLRQYRSRQFILAIQ</sequence>
<feature type="domain" description="DUF7745" evidence="1">
    <location>
        <begin position="9"/>
        <end position="305"/>
    </location>
</feature>
<evidence type="ECO:0000313" key="3">
    <source>
        <dbReference type="Proteomes" id="UP000593568"/>
    </source>
</evidence>
<protein>
    <recommendedName>
        <fullName evidence="1">DUF7745 domain-containing protein</fullName>
    </recommendedName>
</protein>
<evidence type="ECO:0000259" key="1">
    <source>
        <dbReference type="Pfam" id="PF24924"/>
    </source>
</evidence>
<proteinExistence type="predicted"/>
<dbReference type="InterPro" id="IPR056647">
    <property type="entry name" value="DUF7745"/>
</dbReference>
<dbReference type="AlphaFoldDB" id="A0A7J9FKT1"/>
<dbReference type="PANTHER" id="PTHR48200:SF1">
    <property type="entry name" value="AMINOTRANSFERASE-LIKE PLANT MOBILE DOMAIN-CONTAINING PROTEIN"/>
    <property type="match status" value="1"/>
</dbReference>
<feature type="non-terminal residue" evidence="2">
    <location>
        <position position="315"/>
    </location>
</feature>
<dbReference type="Pfam" id="PF24924">
    <property type="entry name" value="DUF7745"/>
    <property type="match status" value="1"/>
</dbReference>
<comment type="caution">
    <text evidence="2">The sequence shown here is derived from an EMBL/GenBank/DDBJ whole genome shotgun (WGS) entry which is preliminary data.</text>
</comment>
<keyword evidence="3" id="KW-1185">Reference proteome</keyword>
<dbReference type="PANTHER" id="PTHR48200">
    <property type="entry name" value="PROTEIN, PUTATIVE-RELATED"/>
    <property type="match status" value="1"/>
</dbReference>
<evidence type="ECO:0000313" key="2">
    <source>
        <dbReference type="EMBL" id="MBA0785791.1"/>
    </source>
</evidence>
<dbReference type="Proteomes" id="UP000593568">
    <property type="component" value="Unassembled WGS sequence"/>
</dbReference>
<name>A0A7J9FKT1_9ROSI</name>
<organism evidence="2 3">
    <name type="scientific">Gossypium trilobum</name>
    <dbReference type="NCBI Taxonomy" id="34281"/>
    <lineage>
        <taxon>Eukaryota</taxon>
        <taxon>Viridiplantae</taxon>
        <taxon>Streptophyta</taxon>
        <taxon>Embryophyta</taxon>
        <taxon>Tracheophyta</taxon>
        <taxon>Spermatophyta</taxon>
        <taxon>Magnoliopsida</taxon>
        <taxon>eudicotyledons</taxon>
        <taxon>Gunneridae</taxon>
        <taxon>Pentapetalae</taxon>
        <taxon>rosids</taxon>
        <taxon>malvids</taxon>
        <taxon>Malvales</taxon>
        <taxon>Malvaceae</taxon>
        <taxon>Malvoideae</taxon>
        <taxon>Gossypium</taxon>
    </lineage>
</organism>
<dbReference type="EMBL" id="JABEZW010220142">
    <property type="protein sequence ID" value="MBA0785791.1"/>
    <property type="molecule type" value="Genomic_DNA"/>
</dbReference>
<reference evidence="2 3" key="1">
    <citation type="journal article" date="2019" name="Genome Biol. Evol.">
        <title>Insights into the evolution of the New World diploid cottons (Gossypium, subgenus Houzingenia) based on genome sequencing.</title>
        <authorList>
            <person name="Grover C.E."/>
            <person name="Arick M.A. 2nd"/>
            <person name="Thrash A."/>
            <person name="Conover J.L."/>
            <person name="Sanders W.S."/>
            <person name="Peterson D.G."/>
            <person name="Frelichowski J.E."/>
            <person name="Scheffler J.A."/>
            <person name="Scheffler B.E."/>
            <person name="Wendel J.F."/>
        </authorList>
    </citation>
    <scope>NUCLEOTIDE SEQUENCE [LARGE SCALE GENOMIC DNA]</scope>
    <source>
        <strain evidence="2">8</strain>
        <tissue evidence="2">Leaf</tissue>
    </source>
</reference>